<dbReference type="Proteomes" id="UP000236447">
    <property type="component" value="Chromosome"/>
</dbReference>
<organism evidence="1 2">
    <name type="scientific">Phaeobacter inhibens</name>
    <dbReference type="NCBI Taxonomy" id="221822"/>
    <lineage>
        <taxon>Bacteria</taxon>
        <taxon>Pseudomonadati</taxon>
        <taxon>Pseudomonadota</taxon>
        <taxon>Alphaproteobacteria</taxon>
        <taxon>Rhodobacterales</taxon>
        <taxon>Roseobacteraceae</taxon>
        <taxon>Phaeobacter</taxon>
    </lineage>
</organism>
<reference evidence="1 2" key="1">
    <citation type="journal article" date="2017" name="Front. Microbiol.">
        <title>Phaeobacter piscinae sp. nov., a species of the Roseobacter group and potential aquaculture probiont.</title>
        <authorList>
            <person name="Sonnenschein E.C."/>
            <person name="Phippen C.B.W."/>
            <person name="Nielsen K.F."/>
            <person name="Mateiu R.V."/>
            <person name="Melchiorsen J."/>
            <person name="Gram L."/>
            <person name="Overmann J."/>
            <person name="Freese H.M."/>
        </authorList>
    </citation>
    <scope>NUCLEOTIDE SEQUENCE [LARGE SCALE GENOMIC DNA]</scope>
    <source>
        <strain evidence="1 2">P88</strain>
    </source>
</reference>
<name>A0A2I7K5R9_9RHOB</name>
<dbReference type="EMBL" id="CP010725">
    <property type="protein sequence ID" value="AUQ97951.1"/>
    <property type="molecule type" value="Genomic_DNA"/>
</dbReference>
<gene>
    <name evidence="1" type="ORF">PhaeoP88_00554</name>
</gene>
<evidence type="ECO:0000313" key="2">
    <source>
        <dbReference type="Proteomes" id="UP000236447"/>
    </source>
</evidence>
<dbReference type="AlphaFoldDB" id="A0A2I7K5R9"/>
<accession>A0A2I7K5R9</accession>
<reference evidence="1 2" key="2">
    <citation type="journal article" date="2017" name="Genome Biol. Evol.">
        <title>Trajectories and Drivers of Genome Evolution in Surface-Associated Marine Phaeobacter.</title>
        <authorList>
            <person name="Freese H.M."/>
            <person name="Sikorski J."/>
            <person name="Bunk B."/>
            <person name="Scheuner C."/>
            <person name="Meier-Kolthoff J.P."/>
            <person name="Sproer C."/>
            <person name="Gram L."/>
            <person name="Overmann J."/>
        </authorList>
    </citation>
    <scope>NUCLEOTIDE SEQUENCE [LARGE SCALE GENOMIC DNA]</scope>
    <source>
        <strain evidence="1 2">P88</strain>
    </source>
</reference>
<protein>
    <submittedName>
        <fullName evidence="1">Uncharacterized protein</fullName>
    </submittedName>
</protein>
<proteinExistence type="predicted"/>
<evidence type="ECO:0000313" key="1">
    <source>
        <dbReference type="EMBL" id="AUQ97951.1"/>
    </source>
</evidence>
<sequence length="92" mass="10393">MHTAFMRACAGRSKGGAADNILREILNIGRQARDWRQQRRIVKQGSARICPHSPHLWLEVCQRLALAQFGGAKLQGPQGLFGILRRVHPTRR</sequence>